<dbReference type="Pfam" id="PF13966">
    <property type="entry name" value="zf-RVT"/>
    <property type="match status" value="1"/>
</dbReference>
<evidence type="ECO:0000313" key="2">
    <source>
        <dbReference type="EMBL" id="KAH1057629.1"/>
    </source>
</evidence>
<accession>A0A9D3UV60</accession>
<evidence type="ECO:0000313" key="3">
    <source>
        <dbReference type="Proteomes" id="UP000828251"/>
    </source>
</evidence>
<dbReference type="OrthoDB" id="1000370at2759"/>
<keyword evidence="3" id="KW-1185">Reference proteome</keyword>
<dbReference type="AlphaFoldDB" id="A0A9D3UV60"/>
<organism evidence="2 3">
    <name type="scientific">Gossypium stocksii</name>
    <dbReference type="NCBI Taxonomy" id="47602"/>
    <lineage>
        <taxon>Eukaryota</taxon>
        <taxon>Viridiplantae</taxon>
        <taxon>Streptophyta</taxon>
        <taxon>Embryophyta</taxon>
        <taxon>Tracheophyta</taxon>
        <taxon>Spermatophyta</taxon>
        <taxon>Magnoliopsida</taxon>
        <taxon>eudicotyledons</taxon>
        <taxon>Gunneridae</taxon>
        <taxon>Pentapetalae</taxon>
        <taxon>rosids</taxon>
        <taxon>malvids</taxon>
        <taxon>Malvales</taxon>
        <taxon>Malvaceae</taxon>
        <taxon>Malvoideae</taxon>
        <taxon>Gossypium</taxon>
    </lineage>
</organism>
<gene>
    <name evidence="2" type="ORF">J1N35_035694</name>
</gene>
<dbReference type="Proteomes" id="UP000828251">
    <property type="component" value="Unassembled WGS sequence"/>
</dbReference>
<dbReference type="EMBL" id="JAIQCV010000010">
    <property type="protein sequence ID" value="KAH1057629.1"/>
    <property type="molecule type" value="Genomic_DNA"/>
</dbReference>
<dbReference type="InterPro" id="IPR026960">
    <property type="entry name" value="RVT-Znf"/>
</dbReference>
<proteinExistence type="predicted"/>
<name>A0A9D3UV60_9ROSI</name>
<comment type="caution">
    <text evidence="2">The sequence shown here is derived from an EMBL/GenBank/DDBJ whole genome shotgun (WGS) entry which is preliminary data.</text>
</comment>
<feature type="domain" description="Reverse transcriptase zinc-binding" evidence="1">
    <location>
        <begin position="60"/>
        <end position="150"/>
    </location>
</feature>
<protein>
    <recommendedName>
        <fullName evidence="1">Reverse transcriptase zinc-binding domain-containing protein</fullName>
    </recommendedName>
</protein>
<evidence type="ECO:0000259" key="1">
    <source>
        <dbReference type="Pfam" id="PF13966"/>
    </source>
</evidence>
<sequence>MDIIYSKVYDLIDRDTSTWKQDVIRTVFGEEQLKTILSIPLAGSRPPDVLVWRGDNSDVYTARSGYHWLITEENHRIHNDITREYYTKLWDLKMPSKIRILLWKITNGYIPTTYNLKLRHLAINSLCPMCQEDEESVEHLFRDCSFTQQVLRRLGVPESTCNKEAIWRKWLETEFNSQNTEACKIRAIAYWAVWFNRNKIYHEGVREQVDGVVGFIKSYYDEINFMREFSTNKYEMHSSVWKLPDNDIIKINFDASFNQNTRQSVSGIIVRNGERLVMAACTFPWENVADLVTAEAGMFTSCFHG</sequence>
<reference evidence="2 3" key="1">
    <citation type="journal article" date="2021" name="Plant Biotechnol. J.">
        <title>Multi-omics assisted identification of the key and species-specific regulatory components of drought-tolerant mechanisms in Gossypium stocksii.</title>
        <authorList>
            <person name="Yu D."/>
            <person name="Ke L."/>
            <person name="Zhang D."/>
            <person name="Wu Y."/>
            <person name="Sun Y."/>
            <person name="Mei J."/>
            <person name="Sun J."/>
            <person name="Sun Y."/>
        </authorList>
    </citation>
    <scope>NUCLEOTIDE SEQUENCE [LARGE SCALE GENOMIC DNA]</scope>
    <source>
        <strain evidence="3">cv. E1</strain>
        <tissue evidence="2">Leaf</tissue>
    </source>
</reference>